<dbReference type="GO" id="GO:0006081">
    <property type="term" value="P:aldehyde metabolic process"/>
    <property type="evidence" value="ECO:0007669"/>
    <property type="project" value="InterPro"/>
</dbReference>
<dbReference type="InterPro" id="IPR016161">
    <property type="entry name" value="Ald_DH/histidinol_DH"/>
</dbReference>
<gene>
    <name evidence="2" type="ORF">CH35J_010969</name>
</gene>
<protein>
    <submittedName>
        <fullName evidence="2">Aldehyde dehydrogenase family 3 member B1</fullName>
    </submittedName>
</protein>
<dbReference type="PANTHER" id="PTHR43570">
    <property type="entry name" value="ALDEHYDE DEHYDROGENASE"/>
    <property type="match status" value="1"/>
</dbReference>
<proteinExistence type="predicted"/>
<dbReference type="OrthoDB" id="5065825at2759"/>
<dbReference type="EMBL" id="MWPZ01000009">
    <property type="protein sequence ID" value="TIC91861.1"/>
    <property type="molecule type" value="Genomic_DNA"/>
</dbReference>
<dbReference type="GO" id="GO:0005737">
    <property type="term" value="C:cytoplasm"/>
    <property type="evidence" value="ECO:0007669"/>
    <property type="project" value="TreeGrafter"/>
</dbReference>
<accession>A0A4T0VIU0</accession>
<dbReference type="InterPro" id="IPR012394">
    <property type="entry name" value="Aldehyde_DH_NAD(P)"/>
</dbReference>
<organism evidence="2 3">
    <name type="scientific">Colletotrichum higginsianum</name>
    <dbReference type="NCBI Taxonomy" id="80884"/>
    <lineage>
        <taxon>Eukaryota</taxon>
        <taxon>Fungi</taxon>
        <taxon>Dikarya</taxon>
        <taxon>Ascomycota</taxon>
        <taxon>Pezizomycotina</taxon>
        <taxon>Sordariomycetes</taxon>
        <taxon>Hypocreomycetidae</taxon>
        <taxon>Glomerellales</taxon>
        <taxon>Glomerellaceae</taxon>
        <taxon>Colletotrichum</taxon>
        <taxon>Colletotrichum destructivum species complex</taxon>
    </lineage>
</organism>
<evidence type="ECO:0000256" key="1">
    <source>
        <dbReference type="ARBA" id="ARBA00023002"/>
    </source>
</evidence>
<keyword evidence="1" id="KW-0560">Oxidoreductase</keyword>
<evidence type="ECO:0000313" key="3">
    <source>
        <dbReference type="Proteomes" id="UP000305883"/>
    </source>
</evidence>
<dbReference type="AlphaFoldDB" id="A0A4T0VIU0"/>
<comment type="caution">
    <text evidence="2">The sequence shown here is derived from an EMBL/GenBank/DDBJ whole genome shotgun (WGS) entry which is preliminary data.</text>
</comment>
<name>A0A4T0VIU0_9PEZI</name>
<dbReference type="Proteomes" id="UP000305883">
    <property type="component" value="Unassembled WGS sequence"/>
</dbReference>
<sequence length="355" mass="38894">MSMKLRDAVTEARTSWQCNYTRIDARWSLKQLHGLYHLILDNRDELAKHASSEYSACANEKDIARLVGELSLHIQDAHQTIARPTRTASAPLLGQLEVSRQPVGVSVVVFGPQNPLHWILGPLASSIAARNVTILASRAPRSDPTMALLERELPKYVDQECVLLVPSFDPANLVEGDVDLVAIYDEIREPYLNNLSFSKTAFFDTSNGAFNLAIVGEGAKSWSDIARELQGASNRLVMQQDRLHAVFVREHDINALRCLLPLSSTETTFSDSLLREGGDADFEAALLSAKADCRLLVTLVGSVDQAFDALVALSSPIRQLALLGPEAGKHEDYARAWLPAQIVSIGSVYPTTVPV</sequence>
<dbReference type="PANTHER" id="PTHR43570:SF16">
    <property type="entry name" value="ALDEHYDE DEHYDROGENASE TYPE III, ISOFORM Q"/>
    <property type="match status" value="1"/>
</dbReference>
<dbReference type="GO" id="GO:0004029">
    <property type="term" value="F:aldehyde dehydrogenase (NAD+) activity"/>
    <property type="evidence" value="ECO:0007669"/>
    <property type="project" value="TreeGrafter"/>
</dbReference>
<evidence type="ECO:0000313" key="2">
    <source>
        <dbReference type="EMBL" id="TIC91861.1"/>
    </source>
</evidence>
<reference evidence="2 3" key="1">
    <citation type="journal article" date="2019" name="Genome Biol. Evol.">
        <title>Genomic Plasticity Mediated by Transposable Elements in the Plant Pathogenic Fungus Colletotrichum higginsianum.</title>
        <authorList>
            <person name="Tsushima A."/>
            <person name="Gan P."/>
            <person name="Kumakura N."/>
            <person name="Narusaka M."/>
            <person name="Takano Y."/>
            <person name="Narusaka Y."/>
            <person name="Shirasu K."/>
        </authorList>
    </citation>
    <scope>NUCLEOTIDE SEQUENCE [LARGE SCALE GENOMIC DNA]</scope>
    <source>
        <strain evidence="2 3">MAFF305635-RFP</strain>
    </source>
</reference>
<dbReference type="InterPro" id="IPR016162">
    <property type="entry name" value="Ald_DH_N"/>
</dbReference>
<dbReference type="SUPFAM" id="SSF53720">
    <property type="entry name" value="ALDH-like"/>
    <property type="match status" value="1"/>
</dbReference>
<dbReference type="Gene3D" id="3.40.605.10">
    <property type="entry name" value="Aldehyde Dehydrogenase, Chain A, domain 1"/>
    <property type="match status" value="1"/>
</dbReference>